<dbReference type="KEGG" id="pyr:P186_0770"/>
<accession>G7VAH7</accession>
<organism evidence="2 3">
    <name type="scientific">Pyrobaculum ferrireducens</name>
    <dbReference type="NCBI Taxonomy" id="1104324"/>
    <lineage>
        <taxon>Archaea</taxon>
        <taxon>Thermoproteota</taxon>
        <taxon>Thermoprotei</taxon>
        <taxon>Thermoproteales</taxon>
        <taxon>Thermoproteaceae</taxon>
        <taxon>Pyrobaculum</taxon>
    </lineage>
</organism>
<dbReference type="Pfam" id="PF24266">
    <property type="entry name" value="HTH_HVO_0163_N"/>
    <property type="match status" value="1"/>
</dbReference>
<dbReference type="AlphaFoldDB" id="G7VAH7"/>
<dbReference type="BioCyc" id="PSP1104324:GJSN-754-MONOMER"/>
<dbReference type="OrthoDB" id="28610at2157"/>
<evidence type="ECO:0000259" key="1">
    <source>
        <dbReference type="Pfam" id="PF24266"/>
    </source>
</evidence>
<evidence type="ECO:0000313" key="2">
    <source>
        <dbReference type="EMBL" id="AET32216.1"/>
    </source>
</evidence>
<gene>
    <name evidence="2" type="ORF">P186_0770</name>
</gene>
<dbReference type="Proteomes" id="UP000005867">
    <property type="component" value="Chromosome"/>
</dbReference>
<name>G7VAH7_9CREN</name>
<dbReference type="RefSeq" id="WP_014288044.1">
    <property type="nucleotide sequence ID" value="NC_016645.1"/>
</dbReference>
<protein>
    <recommendedName>
        <fullName evidence="1">HVO-0163 N-terminal HTH domain-containing protein</fullName>
    </recommendedName>
</protein>
<reference evidence="2 3" key="1">
    <citation type="journal article" date="2012" name="J. Bacteriol.">
        <title>Complete genome sequence of strain 1860, a crenarchaeon of the genus pyrobaculum able to grow with various electron acceptors.</title>
        <authorList>
            <person name="Mardanov A.V."/>
            <person name="Gumerov V.M."/>
            <person name="Slobodkina G.B."/>
            <person name="Beletsky A.V."/>
            <person name="Bonch-Osmolovskaya E.A."/>
            <person name="Ravin N.V."/>
            <person name="Skryabin K.G."/>
        </authorList>
    </citation>
    <scope>NUCLEOTIDE SEQUENCE [LARGE SCALE GENOMIC DNA]</scope>
    <source>
        <strain evidence="2 3">1860</strain>
    </source>
</reference>
<dbReference type="eggNOG" id="arCOG07025">
    <property type="taxonomic scope" value="Archaea"/>
</dbReference>
<dbReference type="GeneID" id="11595032"/>
<keyword evidence="3" id="KW-1185">Reference proteome</keyword>
<dbReference type="EMBL" id="CP003098">
    <property type="protein sequence ID" value="AET32216.1"/>
    <property type="molecule type" value="Genomic_DNA"/>
</dbReference>
<dbReference type="InterPro" id="IPR056504">
    <property type="entry name" value="HTH_HVO_0163_N"/>
</dbReference>
<feature type="domain" description="HVO-0163 N-terminal HTH" evidence="1">
    <location>
        <begin position="4"/>
        <end position="68"/>
    </location>
</feature>
<proteinExistence type="predicted"/>
<evidence type="ECO:0000313" key="3">
    <source>
        <dbReference type="Proteomes" id="UP000005867"/>
    </source>
</evidence>
<dbReference type="HOGENOM" id="CLU_2032944_0_0_2"/>
<sequence length="118" mass="13669">MTGASILHYLRTCPGPHFRELVRELSLPVGTAQYWVTKLLQTREIYVVDLAQRPRYFPSGLDEVTAAAIYVVREARLRPSVVRQLATYVSREALRRAVAYPCVQRDLVDVFMELFWQL</sequence>
<dbReference type="STRING" id="1104324.P186_0770"/>